<feature type="transmembrane region" description="Helical" evidence="7">
    <location>
        <begin position="319"/>
        <end position="337"/>
    </location>
</feature>
<evidence type="ECO:0000256" key="5">
    <source>
        <dbReference type="ARBA" id="ARBA00022989"/>
    </source>
</evidence>
<name>A0ABN8F297_9BACT</name>
<evidence type="ECO:0000313" key="8">
    <source>
        <dbReference type="EMBL" id="CAH1001012.1"/>
    </source>
</evidence>
<feature type="transmembrane region" description="Helical" evidence="7">
    <location>
        <begin position="46"/>
        <end position="64"/>
    </location>
</feature>
<keyword evidence="5 7" id="KW-1133">Transmembrane helix</keyword>
<keyword evidence="9" id="KW-1185">Reference proteome</keyword>
<feature type="transmembrane region" description="Helical" evidence="7">
    <location>
        <begin position="144"/>
        <end position="166"/>
    </location>
</feature>
<feature type="transmembrane region" description="Helical" evidence="7">
    <location>
        <begin position="285"/>
        <end position="307"/>
    </location>
</feature>
<organism evidence="8 9">
    <name type="scientific">Neolewinella maritima</name>
    <dbReference type="NCBI Taxonomy" id="1383882"/>
    <lineage>
        <taxon>Bacteria</taxon>
        <taxon>Pseudomonadati</taxon>
        <taxon>Bacteroidota</taxon>
        <taxon>Saprospiria</taxon>
        <taxon>Saprospirales</taxon>
        <taxon>Lewinellaceae</taxon>
        <taxon>Neolewinella</taxon>
    </lineage>
</organism>
<dbReference type="Pfam" id="PF01566">
    <property type="entry name" value="Nramp"/>
    <property type="match status" value="1"/>
</dbReference>
<evidence type="ECO:0000256" key="1">
    <source>
        <dbReference type="ARBA" id="ARBA00004141"/>
    </source>
</evidence>
<proteinExistence type="predicted"/>
<keyword evidence="6 7" id="KW-0472">Membrane</keyword>
<feature type="transmembrane region" description="Helical" evidence="7">
    <location>
        <begin position="84"/>
        <end position="101"/>
    </location>
</feature>
<gene>
    <name evidence="8" type="primary">mntH</name>
    <name evidence="8" type="ORF">LEM8419_01997</name>
</gene>
<dbReference type="Proteomes" id="UP000837803">
    <property type="component" value="Unassembled WGS sequence"/>
</dbReference>
<feature type="transmembrane region" description="Helical" evidence="7">
    <location>
        <begin position="222"/>
        <end position="247"/>
    </location>
</feature>
<keyword evidence="4" id="KW-0769">Symport</keyword>
<dbReference type="InterPro" id="IPR001046">
    <property type="entry name" value="NRAMP_fam"/>
</dbReference>
<feature type="transmembrane region" description="Helical" evidence="7">
    <location>
        <begin position="259"/>
        <end position="279"/>
    </location>
</feature>
<reference evidence="8" key="1">
    <citation type="submission" date="2021-12" db="EMBL/GenBank/DDBJ databases">
        <authorList>
            <person name="Rodrigo-Torres L."/>
            <person name="Arahal R. D."/>
            <person name="Lucena T."/>
        </authorList>
    </citation>
    <scope>NUCLEOTIDE SEQUENCE</scope>
    <source>
        <strain evidence="8">CECT 8419</strain>
    </source>
</reference>
<evidence type="ECO:0000256" key="7">
    <source>
        <dbReference type="SAM" id="Phobius"/>
    </source>
</evidence>
<comment type="caution">
    <text evidence="8">The sequence shown here is derived from an EMBL/GenBank/DDBJ whole genome shotgun (WGS) entry which is preliminary data.</text>
</comment>
<evidence type="ECO:0000256" key="6">
    <source>
        <dbReference type="ARBA" id="ARBA00023136"/>
    </source>
</evidence>
<feature type="transmembrane region" description="Helical" evidence="7">
    <location>
        <begin position="6"/>
        <end position="25"/>
    </location>
</feature>
<comment type="subcellular location">
    <subcellularLocation>
        <location evidence="1">Membrane</location>
        <topology evidence="1">Multi-pass membrane protein</topology>
    </subcellularLocation>
</comment>
<sequence>MGGYSYLPVVLLAAVAGYVFMEMAARVTIVSERSLGELLRERGGGVLPVALYAAVCFGCAAYQAGNLLGAVGGLALLLPTSSPYWVLVLAGGIAALLWRGSTQSIARVMAFMVVGMGLLFVVGALRIVIVGNDLVHAPLAVDTGILLGLLGTTIVPYNFFLAAGLGSQSTLGDMRRGLGLSFGVGALITGCIVVVGGAAASFTSFADLSQILRDVLGTYGQLILGVGLFAAGFSSATTAPLAAAVAGKELLGFAPDSRSFRATWLIVLLSGLTVALTGWNTVGVIVVAQIVNGLLLPFIAAVVLVLANRRSLLGQRTNTWWQNLLGGGVLAFIFYKAGEFFLGLL</sequence>
<evidence type="ECO:0000256" key="4">
    <source>
        <dbReference type="ARBA" id="ARBA00022847"/>
    </source>
</evidence>
<evidence type="ECO:0000313" key="9">
    <source>
        <dbReference type="Proteomes" id="UP000837803"/>
    </source>
</evidence>
<dbReference type="PANTHER" id="PTHR11706">
    <property type="entry name" value="SOLUTE CARRIER PROTEIN FAMILY 11 MEMBER"/>
    <property type="match status" value="1"/>
</dbReference>
<evidence type="ECO:0000256" key="3">
    <source>
        <dbReference type="ARBA" id="ARBA00022692"/>
    </source>
</evidence>
<dbReference type="PANTHER" id="PTHR11706:SF33">
    <property type="entry name" value="NATURAL RESISTANCE-ASSOCIATED MACROPHAGE PROTEIN 2"/>
    <property type="match status" value="1"/>
</dbReference>
<keyword evidence="3 7" id="KW-0812">Transmembrane</keyword>
<feature type="transmembrane region" description="Helical" evidence="7">
    <location>
        <begin position="178"/>
        <end position="202"/>
    </location>
</feature>
<accession>A0ABN8F297</accession>
<evidence type="ECO:0000256" key="2">
    <source>
        <dbReference type="ARBA" id="ARBA00022448"/>
    </source>
</evidence>
<keyword evidence="2" id="KW-0813">Transport</keyword>
<dbReference type="EMBL" id="CAKLPZ010000002">
    <property type="protein sequence ID" value="CAH1001012.1"/>
    <property type="molecule type" value="Genomic_DNA"/>
</dbReference>
<feature type="transmembrane region" description="Helical" evidence="7">
    <location>
        <begin position="108"/>
        <end position="129"/>
    </location>
</feature>
<protein>
    <submittedName>
        <fullName evidence="8">Divalent metal cation transporter MntH</fullName>
    </submittedName>
</protein>